<dbReference type="EMBL" id="AP022620">
    <property type="protein sequence ID" value="BBZ74862.1"/>
    <property type="molecule type" value="Genomic_DNA"/>
</dbReference>
<evidence type="ECO:0000313" key="1">
    <source>
        <dbReference type="EMBL" id="BBZ74862.1"/>
    </source>
</evidence>
<evidence type="ECO:0008006" key="3">
    <source>
        <dbReference type="Google" id="ProtNLM"/>
    </source>
</evidence>
<dbReference type="InterPro" id="IPR045851">
    <property type="entry name" value="AMP-bd_C_sf"/>
</dbReference>
<dbReference type="RefSeq" id="WP_170313102.1">
    <property type="nucleotide sequence ID" value="NZ_AP022620.1"/>
</dbReference>
<dbReference type="KEGG" id="many:MANY_01990"/>
<proteinExistence type="predicted"/>
<keyword evidence="2" id="KW-1185">Reference proteome</keyword>
<name>A0A6N4W476_9MYCO</name>
<dbReference type="Gene3D" id="3.30.300.30">
    <property type="match status" value="1"/>
</dbReference>
<protein>
    <recommendedName>
        <fullName evidence="3">AMP-binding enzyme C-terminal domain-containing protein</fullName>
    </recommendedName>
</protein>
<dbReference type="Proteomes" id="UP000467249">
    <property type="component" value="Chromosome"/>
</dbReference>
<gene>
    <name evidence="1" type="ORF">MANY_01990</name>
</gene>
<dbReference type="SUPFAM" id="SSF56801">
    <property type="entry name" value="Acetyl-CoA synthetase-like"/>
    <property type="match status" value="1"/>
</dbReference>
<sequence length="69" mass="7917">MNESSPASRAYRAGQWLANGGVDLAPHQRLRRIEFVDELPKAISGKIRRVELRDRENALESIPAEFRDR</sequence>
<evidence type="ECO:0000313" key="2">
    <source>
        <dbReference type="Proteomes" id="UP000467249"/>
    </source>
</evidence>
<dbReference type="AlphaFoldDB" id="A0A6N4W476"/>
<accession>A0A6N4W476</accession>
<reference evidence="1 2" key="1">
    <citation type="journal article" date="2019" name="Emerg. Microbes Infect.">
        <title>Comprehensive subspecies identification of 175 nontuberculous mycobacteria species based on 7547 genomic profiles.</title>
        <authorList>
            <person name="Matsumoto Y."/>
            <person name="Kinjo T."/>
            <person name="Motooka D."/>
            <person name="Nabeya D."/>
            <person name="Jung N."/>
            <person name="Uechi K."/>
            <person name="Horii T."/>
            <person name="Iida T."/>
            <person name="Fujita J."/>
            <person name="Nakamura S."/>
        </authorList>
    </citation>
    <scope>NUCLEOTIDE SEQUENCE [LARGE SCALE GENOMIC DNA]</scope>
    <source>
        <strain evidence="1 2">JCM 30275</strain>
    </source>
</reference>
<organism evidence="1 2">
    <name type="scientific">Mycolicibacterium anyangense</name>
    <dbReference type="NCBI Taxonomy" id="1431246"/>
    <lineage>
        <taxon>Bacteria</taxon>
        <taxon>Bacillati</taxon>
        <taxon>Actinomycetota</taxon>
        <taxon>Actinomycetes</taxon>
        <taxon>Mycobacteriales</taxon>
        <taxon>Mycobacteriaceae</taxon>
        <taxon>Mycolicibacterium</taxon>
    </lineage>
</organism>